<keyword evidence="2" id="KW-1185">Reference proteome</keyword>
<dbReference type="RefSeq" id="WP_016846611.1">
    <property type="nucleotide sequence ID" value="NZ_CP126033.1"/>
</dbReference>
<accession>A0ABV4ER48</accession>
<gene>
    <name evidence="1" type="ORF">ABIF29_000136</name>
</gene>
<dbReference type="Proteomes" id="UP001565471">
    <property type="component" value="Unassembled WGS sequence"/>
</dbReference>
<organism evidence="1 2">
    <name type="scientific">Bradyrhizobium elkanii</name>
    <dbReference type="NCBI Taxonomy" id="29448"/>
    <lineage>
        <taxon>Bacteria</taxon>
        <taxon>Pseudomonadati</taxon>
        <taxon>Pseudomonadota</taxon>
        <taxon>Alphaproteobacteria</taxon>
        <taxon>Hyphomicrobiales</taxon>
        <taxon>Nitrobacteraceae</taxon>
        <taxon>Bradyrhizobium</taxon>
    </lineage>
</organism>
<name>A0ABV4ER48_BRAEL</name>
<evidence type="ECO:0000313" key="2">
    <source>
        <dbReference type="Proteomes" id="UP001565471"/>
    </source>
</evidence>
<comment type="caution">
    <text evidence="1">The sequence shown here is derived from an EMBL/GenBank/DDBJ whole genome shotgun (WGS) entry which is preliminary data.</text>
</comment>
<sequence>MDARKSRPKGPEIGLHQAKRLCQLNHRQRLEFLAEGLPIILQSAQGFWQSSQQLREEHGREAKVLEGFAKEEAAKILILMDAVRCPPKLIASKMNRIVGWFYDHLARLIYAEAVSWKPMHLAQLREYVDQQRRGHFLEGHAGEYILPNWTIYQRESRLYVDIEAYQDGELNWNAPRHSYTGFAVLDSFVPTALQVAVAMEQVGMFTVKGLRAVSDIWGSLEYKDREDHHDGEKLTARLLQRLHSEGLMLDTAEEKHLATLYRTWQIPMYNLDFSLIPVTPEELEAAQEREYWSMVGDPR</sequence>
<dbReference type="EMBL" id="JBGBZA010000001">
    <property type="protein sequence ID" value="MEY9313337.1"/>
    <property type="molecule type" value="Genomic_DNA"/>
</dbReference>
<evidence type="ECO:0000313" key="1">
    <source>
        <dbReference type="EMBL" id="MEY9313337.1"/>
    </source>
</evidence>
<protein>
    <submittedName>
        <fullName evidence="1">Uncharacterized protein</fullName>
    </submittedName>
</protein>
<reference evidence="1 2" key="1">
    <citation type="submission" date="2024-07" db="EMBL/GenBank/DDBJ databases">
        <title>Genomic Encyclopedia of Type Strains, Phase V (KMG-V): Genome sequencing to study the core and pangenomes of soil and plant-associated prokaryotes.</title>
        <authorList>
            <person name="Whitman W."/>
        </authorList>
    </citation>
    <scope>NUCLEOTIDE SEQUENCE [LARGE SCALE GENOMIC DNA]</scope>
    <source>
        <strain evidence="1 2">USDA 415</strain>
    </source>
</reference>
<proteinExistence type="predicted"/>